<dbReference type="PROSITE" id="PS50005">
    <property type="entry name" value="TPR"/>
    <property type="match status" value="1"/>
</dbReference>
<dbReference type="Proteomes" id="UP001185092">
    <property type="component" value="Unassembled WGS sequence"/>
</dbReference>
<dbReference type="AlphaFoldDB" id="A0AAE4BSY0"/>
<dbReference type="Pfam" id="PF13432">
    <property type="entry name" value="TPR_16"/>
    <property type="match status" value="1"/>
</dbReference>
<dbReference type="Gene3D" id="2.120.10.30">
    <property type="entry name" value="TolB, C-terminal domain"/>
    <property type="match status" value="1"/>
</dbReference>
<dbReference type="Pfam" id="PF00691">
    <property type="entry name" value="OmpA"/>
    <property type="match status" value="1"/>
</dbReference>
<feature type="domain" description="OmpA-like" evidence="6">
    <location>
        <begin position="530"/>
        <end position="647"/>
    </location>
</feature>
<keyword evidence="2 5" id="KW-0472">Membrane</keyword>
<accession>A0AAE4BSY0</accession>
<dbReference type="SUPFAM" id="SSF48452">
    <property type="entry name" value="TPR-like"/>
    <property type="match status" value="1"/>
</dbReference>
<evidence type="ECO:0000313" key="8">
    <source>
        <dbReference type="Proteomes" id="UP001185092"/>
    </source>
</evidence>
<keyword evidence="3" id="KW-0998">Cell outer membrane</keyword>
<comment type="caution">
    <text evidence="7">The sequence shown here is derived from an EMBL/GenBank/DDBJ whole genome shotgun (WGS) entry which is preliminary data.</text>
</comment>
<dbReference type="RefSeq" id="WP_309939034.1">
    <property type="nucleotide sequence ID" value="NZ_AP025305.1"/>
</dbReference>
<dbReference type="InterPro" id="IPR006665">
    <property type="entry name" value="OmpA-like"/>
</dbReference>
<keyword evidence="4" id="KW-0802">TPR repeat</keyword>
<dbReference type="Gene3D" id="3.30.1330.60">
    <property type="entry name" value="OmpA-like domain"/>
    <property type="match status" value="1"/>
</dbReference>
<dbReference type="InterPro" id="IPR006664">
    <property type="entry name" value="OMP_bac"/>
</dbReference>
<dbReference type="SUPFAM" id="SSF82171">
    <property type="entry name" value="DPP6 N-terminal domain-like"/>
    <property type="match status" value="1"/>
</dbReference>
<dbReference type="GO" id="GO:0009279">
    <property type="term" value="C:cell outer membrane"/>
    <property type="evidence" value="ECO:0007669"/>
    <property type="project" value="UniProtKB-SubCell"/>
</dbReference>
<dbReference type="InterPro" id="IPR036737">
    <property type="entry name" value="OmpA-like_sf"/>
</dbReference>
<dbReference type="PRINTS" id="PR01021">
    <property type="entry name" value="OMPADOMAIN"/>
</dbReference>
<protein>
    <submittedName>
        <fullName evidence="7">Outer membrane protein OmpA-like peptidoglycan-associated protein</fullName>
    </submittedName>
</protein>
<evidence type="ECO:0000256" key="1">
    <source>
        <dbReference type="ARBA" id="ARBA00004442"/>
    </source>
</evidence>
<dbReference type="PROSITE" id="PS51123">
    <property type="entry name" value="OMPA_2"/>
    <property type="match status" value="1"/>
</dbReference>
<dbReference type="EMBL" id="JAVDQD010000002">
    <property type="protein sequence ID" value="MDR6239380.1"/>
    <property type="molecule type" value="Genomic_DNA"/>
</dbReference>
<evidence type="ECO:0000313" key="7">
    <source>
        <dbReference type="EMBL" id="MDR6239380.1"/>
    </source>
</evidence>
<dbReference type="Pfam" id="PF07676">
    <property type="entry name" value="PD40"/>
    <property type="match status" value="4"/>
</dbReference>
<gene>
    <name evidence="7" type="ORF">HNQ88_002417</name>
</gene>
<proteinExistence type="predicted"/>
<evidence type="ECO:0000256" key="5">
    <source>
        <dbReference type="PROSITE-ProRule" id="PRU00473"/>
    </source>
</evidence>
<dbReference type="InterPro" id="IPR019734">
    <property type="entry name" value="TPR_rpt"/>
</dbReference>
<keyword evidence="8" id="KW-1185">Reference proteome</keyword>
<dbReference type="InterPro" id="IPR011042">
    <property type="entry name" value="6-blade_b-propeller_TolB-like"/>
</dbReference>
<dbReference type="Gene3D" id="1.25.40.10">
    <property type="entry name" value="Tetratricopeptide repeat domain"/>
    <property type="match status" value="1"/>
</dbReference>
<sequence length="648" mass="73631">MFKKLLFLFYFVFFLIFGSFETIAQQTPVNKKAQKLYDQAIDQLRKRDFPKAIESLNKAIEKDPHFVRAYMELATCYEIKRDQKSYYEVFNRLMNAGVTGLNHPSLFPVLAEVCMQKGDYENAEKMARKHLAANPRDPRKKAKSEKILRNVEFAKKAMQEELPYSPERLPEPLNKFALQYFPTFTVDGKTIYFTRREQFAQIADEDIFVSHLDNGSWSEPVSISENINTPANEGTCSISADGKTMIFTSCQEGRNNVGSCDLFISYKVGDSWTKPMNMGLNINSAAWESQPSLSADGRTLYFVSARSGGFGGRDIYVSYLDENNEWGKAINLGSIINTEGEDIGPFIHSSGDRLYFASNGHAGMGGYDLFYSDKNELGGWEKPVNLGYPINNHLDQISLVVSTDGRKAYYSEDETIDAKVYSHIYSFDMPEKLRIKKKTNYIAGVVRDSKTKKALRADLELYDLRKDSLMSKVYSDKLNGQYAIVLTEGKEYGIFATSKGYLFKSLSFNYSQKQFDEAEAIFLDIEMDPIEELVNAELKNVFFASNSYELKEKSKVELDKLTDFLHSNPSLIIEIGGHTDDIGAESFNDKLSLNRAKAVYDYLVDSGIPSEKVTYKGYGESQPKVSNNTEEGRAQNRRIEFKIIEMEL</sequence>
<reference evidence="7" key="1">
    <citation type="submission" date="2023-07" db="EMBL/GenBank/DDBJ databases">
        <title>Genomic Encyclopedia of Type Strains, Phase IV (KMG-IV): sequencing the most valuable type-strain genomes for metagenomic binning, comparative biology and taxonomic classification.</title>
        <authorList>
            <person name="Goeker M."/>
        </authorList>
    </citation>
    <scope>NUCLEOTIDE SEQUENCE</scope>
    <source>
        <strain evidence="7">DSM 26174</strain>
    </source>
</reference>
<dbReference type="SUPFAM" id="SSF103088">
    <property type="entry name" value="OmpA-like"/>
    <property type="match status" value="1"/>
</dbReference>
<dbReference type="PANTHER" id="PTHR30329:SF21">
    <property type="entry name" value="LIPOPROTEIN YIAD-RELATED"/>
    <property type="match status" value="1"/>
</dbReference>
<evidence type="ECO:0000256" key="3">
    <source>
        <dbReference type="ARBA" id="ARBA00023237"/>
    </source>
</evidence>
<dbReference type="InterPro" id="IPR011990">
    <property type="entry name" value="TPR-like_helical_dom_sf"/>
</dbReference>
<evidence type="ECO:0000256" key="2">
    <source>
        <dbReference type="ARBA" id="ARBA00023136"/>
    </source>
</evidence>
<evidence type="ECO:0000259" key="6">
    <source>
        <dbReference type="PROSITE" id="PS51123"/>
    </source>
</evidence>
<dbReference type="PANTHER" id="PTHR30329">
    <property type="entry name" value="STATOR ELEMENT OF FLAGELLAR MOTOR COMPLEX"/>
    <property type="match status" value="1"/>
</dbReference>
<comment type="subcellular location">
    <subcellularLocation>
        <location evidence="1">Cell outer membrane</location>
    </subcellularLocation>
</comment>
<dbReference type="InterPro" id="IPR011659">
    <property type="entry name" value="WD40"/>
</dbReference>
<evidence type="ECO:0000256" key="4">
    <source>
        <dbReference type="PROSITE-ProRule" id="PRU00339"/>
    </source>
</evidence>
<dbReference type="CDD" id="cd07185">
    <property type="entry name" value="OmpA_C-like"/>
    <property type="match status" value="1"/>
</dbReference>
<feature type="repeat" description="TPR" evidence="4">
    <location>
        <begin position="33"/>
        <end position="66"/>
    </location>
</feature>
<dbReference type="SMART" id="SM00028">
    <property type="entry name" value="TPR"/>
    <property type="match status" value="2"/>
</dbReference>
<name>A0AAE4BSY0_9BACT</name>
<organism evidence="7 8">
    <name type="scientific">Aureibacter tunicatorum</name>
    <dbReference type="NCBI Taxonomy" id="866807"/>
    <lineage>
        <taxon>Bacteria</taxon>
        <taxon>Pseudomonadati</taxon>
        <taxon>Bacteroidota</taxon>
        <taxon>Cytophagia</taxon>
        <taxon>Cytophagales</taxon>
        <taxon>Persicobacteraceae</taxon>
        <taxon>Aureibacter</taxon>
    </lineage>
</organism>
<dbReference type="InterPro" id="IPR050330">
    <property type="entry name" value="Bact_OuterMem_StrucFunc"/>
</dbReference>